<dbReference type="FunFam" id="3.30.70.330:FF:000029">
    <property type="entry name" value="U2 small nuclear ribonucleoprotein B"/>
    <property type="match status" value="1"/>
</dbReference>
<sequence length="253" mass="27529">MATATQNAPSSTVYVKNLEERIKVDQLKEALTEIFSEYGNIIDLVAKKNLKAKGQAFIVFDSAEDAAKAIEEVNGFELFDKPMQLDFARTRSDATVLQQEGESGLEKWKRTRIAEKERKQALEATQQKLKRPAPLAGAPEAAGGLSARPAKTAKGAGLKSSGTNAAAIVPDEYLPPNKILFIRDLPDSYDADGLSRIFSRFEGFKEVRMVPGRKGIAFVEYEAEAGAISAKEATAGMQLGDEGKGIRVTYQRA</sequence>
<accession>A0A0D2A8C7</accession>
<dbReference type="RefSeq" id="XP_016241218.1">
    <property type="nucleotide sequence ID" value="XM_016375942.1"/>
</dbReference>
<organism evidence="13 14">
    <name type="scientific">Exophiala spinifera</name>
    <dbReference type="NCBI Taxonomy" id="91928"/>
    <lineage>
        <taxon>Eukaryota</taxon>
        <taxon>Fungi</taxon>
        <taxon>Dikarya</taxon>
        <taxon>Ascomycota</taxon>
        <taxon>Pezizomycotina</taxon>
        <taxon>Eurotiomycetes</taxon>
        <taxon>Chaetothyriomycetidae</taxon>
        <taxon>Chaetothyriales</taxon>
        <taxon>Herpotrichiellaceae</taxon>
        <taxon>Exophiala</taxon>
    </lineage>
</organism>
<dbReference type="OrthoDB" id="266020at2759"/>
<dbReference type="SMART" id="SM00360">
    <property type="entry name" value="RRM"/>
    <property type="match status" value="2"/>
</dbReference>
<dbReference type="EMBL" id="KN847492">
    <property type="protein sequence ID" value="KIW21002.1"/>
    <property type="molecule type" value="Genomic_DNA"/>
</dbReference>
<proteinExistence type="inferred from homology"/>
<keyword evidence="5" id="KW-0677">Repeat</keyword>
<protein>
    <recommendedName>
        <fullName evidence="12">RRM domain-containing protein</fullName>
    </recommendedName>
</protein>
<evidence type="ECO:0000256" key="11">
    <source>
        <dbReference type="SAM" id="MobiDB-lite"/>
    </source>
</evidence>
<dbReference type="Proteomes" id="UP000053328">
    <property type="component" value="Unassembled WGS sequence"/>
</dbReference>
<evidence type="ECO:0000259" key="12">
    <source>
        <dbReference type="PROSITE" id="PS50102"/>
    </source>
</evidence>
<dbReference type="GO" id="GO:0008380">
    <property type="term" value="P:RNA splicing"/>
    <property type="evidence" value="ECO:0007669"/>
    <property type="project" value="UniProtKB-KW"/>
</dbReference>
<dbReference type="InterPro" id="IPR012677">
    <property type="entry name" value="Nucleotide-bd_a/b_plait_sf"/>
</dbReference>
<dbReference type="STRING" id="91928.A0A0D2A8C7"/>
<evidence type="ECO:0000313" key="13">
    <source>
        <dbReference type="EMBL" id="KIW21002.1"/>
    </source>
</evidence>
<evidence type="ECO:0000313" key="14">
    <source>
        <dbReference type="Proteomes" id="UP000053328"/>
    </source>
</evidence>
<dbReference type="FunFam" id="3.30.70.330:FF:000039">
    <property type="entry name" value="U1 small nuclear ribonucleoprotein A"/>
    <property type="match status" value="1"/>
</dbReference>
<dbReference type="CDD" id="cd12246">
    <property type="entry name" value="RRM1_U1A_like"/>
    <property type="match status" value="1"/>
</dbReference>
<dbReference type="AlphaFoldDB" id="A0A0D2A8C7"/>
<evidence type="ECO:0000256" key="9">
    <source>
        <dbReference type="ARBA" id="ARBA00023274"/>
    </source>
</evidence>
<dbReference type="InterPro" id="IPR000504">
    <property type="entry name" value="RRM_dom"/>
</dbReference>
<dbReference type="GO" id="GO:0006397">
    <property type="term" value="P:mRNA processing"/>
    <property type="evidence" value="ECO:0007669"/>
    <property type="project" value="UniProtKB-KW"/>
</dbReference>
<dbReference type="Gene3D" id="3.30.70.330">
    <property type="match status" value="2"/>
</dbReference>
<dbReference type="VEuPathDB" id="FungiDB:PV08_01581"/>
<dbReference type="CDD" id="cd12247">
    <property type="entry name" value="RRM2_U1A_like"/>
    <property type="match status" value="1"/>
</dbReference>
<evidence type="ECO:0000256" key="7">
    <source>
        <dbReference type="ARBA" id="ARBA00023187"/>
    </source>
</evidence>
<evidence type="ECO:0000256" key="6">
    <source>
        <dbReference type="ARBA" id="ARBA00022884"/>
    </source>
</evidence>
<feature type="region of interest" description="Disordered" evidence="11">
    <location>
        <begin position="119"/>
        <end position="159"/>
    </location>
</feature>
<dbReference type="GO" id="GO:0003723">
    <property type="term" value="F:RNA binding"/>
    <property type="evidence" value="ECO:0007669"/>
    <property type="project" value="UniProtKB-UniRule"/>
</dbReference>
<gene>
    <name evidence="13" type="ORF">PV08_01581</name>
</gene>
<evidence type="ECO:0000256" key="3">
    <source>
        <dbReference type="ARBA" id="ARBA00022664"/>
    </source>
</evidence>
<dbReference type="SUPFAM" id="SSF54928">
    <property type="entry name" value="RNA-binding domain, RBD"/>
    <property type="match status" value="1"/>
</dbReference>
<dbReference type="PANTHER" id="PTHR10501">
    <property type="entry name" value="U1 SMALL NUCLEAR RIBONUCLEOPROTEIN A/U2 SMALL NUCLEAR RIBONUCLEOPROTEIN B"/>
    <property type="match status" value="1"/>
</dbReference>
<evidence type="ECO:0000256" key="10">
    <source>
        <dbReference type="PROSITE-ProRule" id="PRU00176"/>
    </source>
</evidence>
<comment type="subcellular location">
    <subcellularLocation>
        <location evidence="1">Nucleus</location>
    </subcellularLocation>
</comment>
<dbReference type="GO" id="GO:0030532">
    <property type="term" value="C:small nuclear ribonucleoprotein complex"/>
    <property type="evidence" value="ECO:0007669"/>
    <property type="project" value="UniProtKB-ARBA"/>
</dbReference>
<reference evidence="13 14" key="1">
    <citation type="submission" date="2015-01" db="EMBL/GenBank/DDBJ databases">
        <title>The Genome Sequence of Exophiala spinifera CBS89968.</title>
        <authorList>
            <consortium name="The Broad Institute Genomics Platform"/>
            <person name="Cuomo C."/>
            <person name="de Hoog S."/>
            <person name="Gorbushina A."/>
            <person name="Stielow B."/>
            <person name="Teixiera M."/>
            <person name="Abouelleil A."/>
            <person name="Chapman S.B."/>
            <person name="Priest M."/>
            <person name="Young S.K."/>
            <person name="Wortman J."/>
            <person name="Nusbaum C."/>
            <person name="Birren B."/>
        </authorList>
    </citation>
    <scope>NUCLEOTIDE SEQUENCE [LARGE SCALE GENOMIC DNA]</scope>
    <source>
        <strain evidence="13 14">CBS 89968</strain>
    </source>
</reference>
<dbReference type="Pfam" id="PF00076">
    <property type="entry name" value="RRM_1"/>
    <property type="match status" value="2"/>
</dbReference>
<dbReference type="GO" id="GO:0005681">
    <property type="term" value="C:spliceosomal complex"/>
    <property type="evidence" value="ECO:0007669"/>
    <property type="project" value="UniProtKB-KW"/>
</dbReference>
<dbReference type="PROSITE" id="PS50102">
    <property type="entry name" value="RRM"/>
    <property type="match status" value="2"/>
</dbReference>
<dbReference type="HOGENOM" id="CLU_041869_0_1_1"/>
<comment type="similarity">
    <text evidence="2">Belongs to the RRM U1 A/B'' family.</text>
</comment>
<keyword evidence="4" id="KW-0747">Spliceosome</keyword>
<feature type="compositionally biased region" description="Low complexity" evidence="11">
    <location>
        <begin position="132"/>
        <end position="147"/>
    </location>
</feature>
<keyword evidence="8" id="KW-0539">Nucleus</keyword>
<evidence type="ECO:0000256" key="5">
    <source>
        <dbReference type="ARBA" id="ARBA00022737"/>
    </source>
</evidence>
<keyword evidence="14" id="KW-1185">Reference proteome</keyword>
<keyword evidence="7" id="KW-0508">mRNA splicing</keyword>
<evidence type="ECO:0000256" key="8">
    <source>
        <dbReference type="ARBA" id="ARBA00023242"/>
    </source>
</evidence>
<evidence type="ECO:0000256" key="4">
    <source>
        <dbReference type="ARBA" id="ARBA00022728"/>
    </source>
</evidence>
<keyword evidence="6 10" id="KW-0694">RNA-binding</keyword>
<evidence type="ECO:0000256" key="2">
    <source>
        <dbReference type="ARBA" id="ARBA00007243"/>
    </source>
</evidence>
<feature type="domain" description="RRM" evidence="12">
    <location>
        <begin position="11"/>
        <end position="90"/>
    </location>
</feature>
<keyword evidence="3" id="KW-0507">mRNA processing</keyword>
<dbReference type="InterPro" id="IPR035979">
    <property type="entry name" value="RBD_domain_sf"/>
</dbReference>
<dbReference type="GeneID" id="27328664"/>
<feature type="domain" description="RRM" evidence="12">
    <location>
        <begin position="178"/>
        <end position="253"/>
    </location>
</feature>
<keyword evidence="9" id="KW-0687">Ribonucleoprotein</keyword>
<evidence type="ECO:0000256" key="1">
    <source>
        <dbReference type="ARBA" id="ARBA00004123"/>
    </source>
</evidence>
<name>A0A0D2A8C7_9EURO</name>